<sequence>MATLSEGCEIHHRAPTCCSSEILISENLVDRYSNPNTVYTYTTIITTSWIL</sequence>
<accession>A0A6H5GZF4</accession>
<evidence type="ECO:0000313" key="1">
    <source>
        <dbReference type="EMBL" id="CAB0010127.1"/>
    </source>
</evidence>
<proteinExistence type="predicted"/>
<name>A0A6H5GZF4_9HEMI</name>
<dbReference type="AlphaFoldDB" id="A0A6H5GZF4"/>
<feature type="non-terminal residue" evidence="1">
    <location>
        <position position="51"/>
    </location>
</feature>
<organism evidence="1 3">
    <name type="scientific">Nesidiocoris tenuis</name>
    <dbReference type="NCBI Taxonomy" id="355587"/>
    <lineage>
        <taxon>Eukaryota</taxon>
        <taxon>Metazoa</taxon>
        <taxon>Ecdysozoa</taxon>
        <taxon>Arthropoda</taxon>
        <taxon>Hexapoda</taxon>
        <taxon>Insecta</taxon>
        <taxon>Pterygota</taxon>
        <taxon>Neoptera</taxon>
        <taxon>Paraneoptera</taxon>
        <taxon>Hemiptera</taxon>
        <taxon>Heteroptera</taxon>
        <taxon>Panheteroptera</taxon>
        <taxon>Cimicomorpha</taxon>
        <taxon>Miridae</taxon>
        <taxon>Dicyphina</taxon>
        <taxon>Nesidiocoris</taxon>
    </lineage>
</organism>
<dbReference type="EMBL" id="CADCXU010022801">
    <property type="protein sequence ID" value="CAB0010127.1"/>
    <property type="molecule type" value="Genomic_DNA"/>
</dbReference>
<keyword evidence="3" id="KW-1185">Reference proteome</keyword>
<dbReference type="EMBL" id="CADCXU010022802">
    <property type="protein sequence ID" value="CAB0010128.1"/>
    <property type="molecule type" value="Genomic_DNA"/>
</dbReference>
<evidence type="ECO:0000313" key="3">
    <source>
        <dbReference type="Proteomes" id="UP000479000"/>
    </source>
</evidence>
<reference evidence="1 3" key="1">
    <citation type="submission" date="2020-02" db="EMBL/GenBank/DDBJ databases">
        <authorList>
            <person name="Ferguson B K."/>
        </authorList>
    </citation>
    <scope>NUCLEOTIDE SEQUENCE [LARGE SCALE GENOMIC DNA]</scope>
</reference>
<protein>
    <submittedName>
        <fullName evidence="1">Uncharacterized protein</fullName>
    </submittedName>
</protein>
<gene>
    <name evidence="1" type="ORF">NTEN_LOCUS15184</name>
    <name evidence="2" type="ORF">NTEN_LOCUS15185</name>
</gene>
<dbReference type="Proteomes" id="UP000479000">
    <property type="component" value="Unassembled WGS sequence"/>
</dbReference>
<evidence type="ECO:0000313" key="2">
    <source>
        <dbReference type="EMBL" id="CAB0010128.1"/>
    </source>
</evidence>